<feature type="domain" description="DNA methylase N-4/N-6" evidence="4">
    <location>
        <begin position="105"/>
        <end position="218"/>
    </location>
</feature>
<dbReference type="RefSeq" id="WP_248651000.1">
    <property type="nucleotide sequence ID" value="NZ_CP096659.1"/>
</dbReference>
<dbReference type="PRINTS" id="PR00508">
    <property type="entry name" value="S21N4MTFRASE"/>
</dbReference>
<protein>
    <recommendedName>
        <fullName evidence="3">Type II methyltransferase</fullName>
        <ecNumber evidence="3">2.1.1.113</ecNumber>
    </recommendedName>
    <alternativeName>
        <fullName evidence="3">N-4 cytosine-specific methyltransferase</fullName>
    </alternativeName>
</protein>
<sequence>MKTFRSFEYTHEKELPTGHTNEIRAPEALVEEFLTEYSSPGDRVLDIFAGYGTTLTVAEQLDRIPYGLEYEPERASYIKEQIQHSDNVRQGDVLELDPSWFPACDCCYTSPPFMVQSDHRNPLQNYSGESTYKEYLDDLETAFTRLESVLTSNATVIVDVTNMKFEGRVTPLAWDVAKRVSNVFHFEGETVITWKSTANDGEESFGYGYDHSYCHIFTTGDE</sequence>
<reference evidence="5 6" key="1">
    <citation type="submission" date="2022-04" db="EMBL/GenBank/DDBJ databases">
        <title>Diverse halophilic archaea isolated from saline environments.</title>
        <authorList>
            <person name="Cui H.-L."/>
        </authorList>
    </citation>
    <scope>NUCLEOTIDE SEQUENCE [LARGE SCALE GENOMIC DNA]</scope>
    <source>
        <strain evidence="5 6">XZYJT49</strain>
    </source>
</reference>
<dbReference type="InterPro" id="IPR029063">
    <property type="entry name" value="SAM-dependent_MTases_sf"/>
</dbReference>
<gene>
    <name evidence="5" type="ORF">M0R89_02560</name>
</gene>
<evidence type="ECO:0000256" key="2">
    <source>
        <dbReference type="ARBA" id="ARBA00022679"/>
    </source>
</evidence>
<dbReference type="GO" id="GO:0008170">
    <property type="term" value="F:N-methyltransferase activity"/>
    <property type="evidence" value="ECO:0007669"/>
    <property type="project" value="InterPro"/>
</dbReference>
<evidence type="ECO:0000256" key="1">
    <source>
        <dbReference type="ARBA" id="ARBA00022603"/>
    </source>
</evidence>
<dbReference type="Proteomes" id="UP000830729">
    <property type="component" value="Chromosome"/>
</dbReference>
<dbReference type="EC" id="2.1.1.113" evidence="3"/>
<feature type="domain" description="DNA methylase N-4/N-6" evidence="4">
    <location>
        <begin position="17"/>
        <end position="80"/>
    </location>
</feature>
<dbReference type="CDD" id="cd02440">
    <property type="entry name" value="AdoMet_MTases"/>
    <property type="match status" value="1"/>
</dbReference>
<comment type="similarity">
    <text evidence="3">Belongs to the N(4)/N(6)-methyltransferase family.</text>
</comment>
<proteinExistence type="inferred from homology"/>
<dbReference type="GeneID" id="72184045"/>
<dbReference type="GO" id="GO:0032259">
    <property type="term" value="P:methylation"/>
    <property type="evidence" value="ECO:0007669"/>
    <property type="project" value="UniProtKB-KW"/>
</dbReference>
<organism evidence="5 6">
    <name type="scientific">Halorussus limi</name>
    <dbReference type="NCBI Taxonomy" id="2938695"/>
    <lineage>
        <taxon>Archaea</taxon>
        <taxon>Methanobacteriati</taxon>
        <taxon>Methanobacteriota</taxon>
        <taxon>Stenosarchaea group</taxon>
        <taxon>Halobacteria</taxon>
        <taxon>Halobacteriales</taxon>
        <taxon>Haladaptataceae</taxon>
        <taxon>Halorussus</taxon>
    </lineage>
</organism>
<keyword evidence="3" id="KW-0680">Restriction system</keyword>
<evidence type="ECO:0000256" key="3">
    <source>
        <dbReference type="RuleBase" id="RU362026"/>
    </source>
</evidence>
<dbReference type="SUPFAM" id="SSF53335">
    <property type="entry name" value="S-adenosyl-L-methionine-dependent methyltransferases"/>
    <property type="match status" value="2"/>
</dbReference>
<evidence type="ECO:0000313" key="5">
    <source>
        <dbReference type="EMBL" id="UPV74957.1"/>
    </source>
</evidence>
<evidence type="ECO:0000313" key="6">
    <source>
        <dbReference type="Proteomes" id="UP000830729"/>
    </source>
</evidence>
<dbReference type="GO" id="GO:0003677">
    <property type="term" value="F:DNA binding"/>
    <property type="evidence" value="ECO:0007669"/>
    <property type="project" value="InterPro"/>
</dbReference>
<dbReference type="EMBL" id="CP096659">
    <property type="protein sequence ID" value="UPV74957.1"/>
    <property type="molecule type" value="Genomic_DNA"/>
</dbReference>
<keyword evidence="2" id="KW-0808">Transferase</keyword>
<dbReference type="GO" id="GO:0009307">
    <property type="term" value="P:DNA restriction-modification system"/>
    <property type="evidence" value="ECO:0007669"/>
    <property type="project" value="UniProtKB-KW"/>
</dbReference>
<dbReference type="InterPro" id="IPR002941">
    <property type="entry name" value="DNA_methylase_N4/N6"/>
</dbReference>
<comment type="catalytic activity">
    <reaction evidence="3">
        <text>a 2'-deoxycytidine in DNA + S-adenosyl-L-methionine = an N(4)-methyl-2'-deoxycytidine in DNA + S-adenosyl-L-homocysteine + H(+)</text>
        <dbReference type="Rhea" id="RHEA:16857"/>
        <dbReference type="Rhea" id="RHEA-COMP:11369"/>
        <dbReference type="Rhea" id="RHEA-COMP:13674"/>
        <dbReference type="ChEBI" id="CHEBI:15378"/>
        <dbReference type="ChEBI" id="CHEBI:57856"/>
        <dbReference type="ChEBI" id="CHEBI:59789"/>
        <dbReference type="ChEBI" id="CHEBI:85452"/>
        <dbReference type="ChEBI" id="CHEBI:137933"/>
        <dbReference type="EC" id="2.1.1.113"/>
    </reaction>
</comment>
<name>A0A8U0HVL7_9EURY</name>
<dbReference type="Gene3D" id="3.40.50.150">
    <property type="entry name" value="Vaccinia Virus protein VP39"/>
    <property type="match status" value="2"/>
</dbReference>
<dbReference type="AlphaFoldDB" id="A0A8U0HVL7"/>
<dbReference type="Pfam" id="PF01555">
    <property type="entry name" value="N6_N4_Mtase"/>
    <property type="match status" value="2"/>
</dbReference>
<evidence type="ECO:0000259" key="4">
    <source>
        <dbReference type="Pfam" id="PF01555"/>
    </source>
</evidence>
<keyword evidence="6" id="KW-1185">Reference proteome</keyword>
<keyword evidence="1 3" id="KW-0489">Methyltransferase</keyword>
<dbReference type="GO" id="GO:0015667">
    <property type="term" value="F:site-specific DNA-methyltransferase (cytosine-N4-specific) activity"/>
    <property type="evidence" value="ECO:0007669"/>
    <property type="project" value="UniProtKB-EC"/>
</dbReference>
<keyword evidence="3" id="KW-0949">S-adenosyl-L-methionine</keyword>
<dbReference type="InterPro" id="IPR001091">
    <property type="entry name" value="RM_Methyltransferase"/>
</dbReference>
<accession>A0A8U0HVL7</accession>
<dbReference type="KEGG" id="halx:M0R89_02560"/>